<feature type="transmembrane region" description="Helical" evidence="5">
    <location>
        <begin position="204"/>
        <end position="221"/>
    </location>
</feature>
<feature type="transmembrane region" description="Helical" evidence="5">
    <location>
        <begin position="68"/>
        <end position="86"/>
    </location>
</feature>
<dbReference type="GO" id="GO:0016020">
    <property type="term" value="C:membrane"/>
    <property type="evidence" value="ECO:0007669"/>
    <property type="project" value="UniProtKB-SubCell"/>
</dbReference>
<dbReference type="AlphaFoldDB" id="A0A6S6TKB4"/>
<evidence type="ECO:0000313" key="7">
    <source>
        <dbReference type="EMBL" id="CAA6816960.1"/>
    </source>
</evidence>
<dbReference type="PANTHER" id="PTHR22911">
    <property type="entry name" value="ACYL-MALONYL CONDENSING ENZYME-RELATED"/>
    <property type="match status" value="1"/>
</dbReference>
<feature type="domain" description="EamA" evidence="6">
    <location>
        <begin position="145"/>
        <end position="275"/>
    </location>
</feature>
<evidence type="ECO:0000259" key="6">
    <source>
        <dbReference type="Pfam" id="PF00892"/>
    </source>
</evidence>
<gene>
    <name evidence="7" type="ORF">HELGO_WM17056</name>
</gene>
<feature type="transmembrane region" description="Helical" evidence="5">
    <location>
        <begin position="9"/>
        <end position="26"/>
    </location>
</feature>
<evidence type="ECO:0000256" key="4">
    <source>
        <dbReference type="ARBA" id="ARBA00023136"/>
    </source>
</evidence>
<feature type="domain" description="EamA" evidence="6">
    <location>
        <begin position="11"/>
        <end position="135"/>
    </location>
</feature>
<dbReference type="SUPFAM" id="SSF103481">
    <property type="entry name" value="Multidrug resistance efflux transporter EmrE"/>
    <property type="match status" value="2"/>
</dbReference>
<dbReference type="Pfam" id="PF00892">
    <property type="entry name" value="EamA"/>
    <property type="match status" value="2"/>
</dbReference>
<feature type="transmembrane region" description="Helical" evidence="5">
    <location>
        <begin position="120"/>
        <end position="138"/>
    </location>
</feature>
<protein>
    <submittedName>
        <fullName evidence="7">Riboflavin transporter</fullName>
    </submittedName>
</protein>
<evidence type="ECO:0000256" key="1">
    <source>
        <dbReference type="ARBA" id="ARBA00004141"/>
    </source>
</evidence>
<organism evidence="7">
    <name type="scientific">uncultured Aureispira sp</name>
    <dbReference type="NCBI Taxonomy" id="1331704"/>
    <lineage>
        <taxon>Bacteria</taxon>
        <taxon>Pseudomonadati</taxon>
        <taxon>Bacteroidota</taxon>
        <taxon>Saprospiria</taxon>
        <taxon>Saprospirales</taxon>
        <taxon>Saprospiraceae</taxon>
        <taxon>Aureispira</taxon>
        <taxon>environmental samples</taxon>
    </lineage>
</organism>
<feature type="transmembrane region" description="Helical" evidence="5">
    <location>
        <begin position="144"/>
        <end position="164"/>
    </location>
</feature>
<dbReference type="InterPro" id="IPR000620">
    <property type="entry name" value="EamA_dom"/>
</dbReference>
<dbReference type="PANTHER" id="PTHR22911:SF6">
    <property type="entry name" value="SOLUTE CARRIER FAMILY 35 MEMBER G1"/>
    <property type="match status" value="1"/>
</dbReference>
<feature type="transmembrane region" description="Helical" evidence="5">
    <location>
        <begin position="258"/>
        <end position="278"/>
    </location>
</feature>
<dbReference type="EMBL" id="CACVAQ010000243">
    <property type="protein sequence ID" value="CAA6816960.1"/>
    <property type="molecule type" value="Genomic_DNA"/>
</dbReference>
<accession>A0A6S6TKB4</accession>
<dbReference type="Gene3D" id="1.10.3730.20">
    <property type="match status" value="1"/>
</dbReference>
<reference evidence="7" key="1">
    <citation type="submission" date="2020-01" db="EMBL/GenBank/DDBJ databases">
        <authorList>
            <person name="Meier V. D."/>
            <person name="Meier V D."/>
        </authorList>
    </citation>
    <scope>NUCLEOTIDE SEQUENCE</scope>
    <source>
        <strain evidence="7">HLG_WM_MAG_10</strain>
    </source>
</reference>
<feature type="transmembrane region" description="Helical" evidence="5">
    <location>
        <begin position="233"/>
        <end position="252"/>
    </location>
</feature>
<feature type="transmembrane region" description="Helical" evidence="5">
    <location>
        <begin position="38"/>
        <end position="56"/>
    </location>
</feature>
<proteinExistence type="predicted"/>
<keyword evidence="3 5" id="KW-1133">Transmembrane helix</keyword>
<keyword evidence="4 5" id="KW-0472">Membrane</keyword>
<evidence type="ECO:0000256" key="2">
    <source>
        <dbReference type="ARBA" id="ARBA00022692"/>
    </source>
</evidence>
<keyword evidence="2 5" id="KW-0812">Transmembrane</keyword>
<comment type="subcellular location">
    <subcellularLocation>
        <location evidence="1">Membrane</location>
        <topology evidence="1">Multi-pass membrane protein</topology>
    </subcellularLocation>
</comment>
<feature type="transmembrane region" description="Helical" evidence="5">
    <location>
        <begin position="176"/>
        <end position="198"/>
    </location>
</feature>
<name>A0A6S6TKB4_9BACT</name>
<evidence type="ECO:0000256" key="5">
    <source>
        <dbReference type="SAM" id="Phobius"/>
    </source>
</evidence>
<evidence type="ECO:0000256" key="3">
    <source>
        <dbReference type="ARBA" id="ARBA00022989"/>
    </source>
</evidence>
<feature type="transmembrane region" description="Helical" evidence="5">
    <location>
        <begin position="92"/>
        <end position="113"/>
    </location>
</feature>
<dbReference type="InterPro" id="IPR037185">
    <property type="entry name" value="EmrE-like"/>
</dbReference>
<sequence length="283" mass="32061">MDKANWRAAQYMVISAVAFTMMNATVKYLDRFGAWELLFFRAGGTYMLCMGYLLLYKINIWGHQRKLLIARGLVGTIAMGLFFLAIKELPFGAVMTLRYLSPFFAAIMAVVFLKERLRWIQCLCFILAFSGALLLRGFNTQVEGIGLVYILIAAFLSGGVYVIIRKIGPKEHPVVIINYFMFLATCLSGLLAIQFWIMPEKWEWWLLASLGLSGFIAQLYMTKALQIGLTTKVVPFKYLEVVFAVVIGATFFREVYSFLSLVGILLIILGVLLNFWIVENKSS</sequence>